<organism evidence="1 2">
    <name type="scientific">Entomophthora muscae</name>
    <dbReference type="NCBI Taxonomy" id="34485"/>
    <lineage>
        <taxon>Eukaryota</taxon>
        <taxon>Fungi</taxon>
        <taxon>Fungi incertae sedis</taxon>
        <taxon>Zoopagomycota</taxon>
        <taxon>Entomophthoromycotina</taxon>
        <taxon>Entomophthoromycetes</taxon>
        <taxon>Entomophthorales</taxon>
        <taxon>Entomophthoraceae</taxon>
        <taxon>Entomophthora</taxon>
    </lineage>
</organism>
<protein>
    <submittedName>
        <fullName evidence="1">Uncharacterized protein</fullName>
    </submittedName>
</protein>
<evidence type="ECO:0000313" key="2">
    <source>
        <dbReference type="Proteomes" id="UP001165960"/>
    </source>
</evidence>
<evidence type="ECO:0000313" key="1">
    <source>
        <dbReference type="EMBL" id="KAJ9063083.1"/>
    </source>
</evidence>
<name>A0ACC2SL62_9FUNG</name>
<proteinExistence type="predicted"/>
<sequence length="548" mass="60721">MYRPTRIFTRRFNFRSPHRDVERLPALTDMFNRHHTYLRISLTERCNLRCTYCMPEEGVPLSPKEDILTTPEILKLATLFVNQGVTKIRLTGGEPTIRPDLFELMTGLSGLRNQGLKAIGMTSNGIALKRKLPKLLEYGLTSLNLSLDTINPFKFQILTRRKGFEKVIESLDLAESLGIQQLKVNCVVMRGVNDMEVVDFVQLSEDRNLSIRFIEYMPFDGNRWNDKKMVPYKELLAKITAAYPNISKVQDDPNDTTKHYRVAGFKGNFGFISSMTDHFCGTCNRLRITADGNIKACLFGAAEVSLRDMMRGGSSDEDLLAMISAVVKKKKPKHAAQEFIPRLTMPSSFAPLIKTPFLNKAPIFRNNQSMRSQSSDARLSHIDPSSGKAKMVDVGDKAVTKRVASAQSIITLSLAAFRQIRDPNKPYHLQDGVANKKGDVLTVAQIAGIQAAKMTSSLIPLCHPLQINKADVDFELRETGDSGEVIITATVSCQGKTGVEMEALTAASVAALTVFDMCKAVDPRAVISGIHVIRKSGGRSGSFEQNGS</sequence>
<accession>A0ACC2SL62</accession>
<dbReference type="Proteomes" id="UP001165960">
    <property type="component" value="Unassembled WGS sequence"/>
</dbReference>
<gene>
    <name evidence="1" type="ORF">DSO57_1004013</name>
</gene>
<reference evidence="1" key="1">
    <citation type="submission" date="2022-04" db="EMBL/GenBank/DDBJ databases">
        <title>Genome of the entomopathogenic fungus Entomophthora muscae.</title>
        <authorList>
            <person name="Elya C."/>
            <person name="Lovett B.R."/>
            <person name="Lee E."/>
            <person name="Macias A.M."/>
            <person name="Hajek A.E."/>
            <person name="De Bivort B.L."/>
            <person name="Kasson M.T."/>
            <person name="De Fine Licht H.H."/>
            <person name="Stajich J.E."/>
        </authorList>
    </citation>
    <scope>NUCLEOTIDE SEQUENCE</scope>
    <source>
        <strain evidence="1">Berkeley</strain>
    </source>
</reference>
<keyword evidence="2" id="KW-1185">Reference proteome</keyword>
<dbReference type="EMBL" id="QTSX02004980">
    <property type="protein sequence ID" value="KAJ9063083.1"/>
    <property type="molecule type" value="Genomic_DNA"/>
</dbReference>
<comment type="caution">
    <text evidence="1">The sequence shown here is derived from an EMBL/GenBank/DDBJ whole genome shotgun (WGS) entry which is preliminary data.</text>
</comment>